<dbReference type="SUPFAM" id="SSF117281">
    <property type="entry name" value="Kelch motif"/>
    <property type="match status" value="1"/>
</dbReference>
<dbReference type="Pfam" id="PF01344">
    <property type="entry name" value="Kelch_1"/>
    <property type="match status" value="4"/>
</dbReference>
<dbReference type="EMBL" id="JASPKZ010007573">
    <property type="protein sequence ID" value="KAJ9583525.1"/>
    <property type="molecule type" value="Genomic_DNA"/>
</dbReference>
<dbReference type="Gene3D" id="2.120.10.80">
    <property type="entry name" value="Kelch-type beta propeller"/>
    <property type="match status" value="1"/>
</dbReference>
<dbReference type="InterPro" id="IPR015915">
    <property type="entry name" value="Kelch-typ_b-propeller"/>
</dbReference>
<evidence type="ECO:0000256" key="4">
    <source>
        <dbReference type="ARBA" id="ARBA00022737"/>
    </source>
</evidence>
<dbReference type="PANTHER" id="PTHR24412:SF172">
    <property type="entry name" value="KELCH-LIKE PROTEIN 10"/>
    <property type="match status" value="1"/>
</dbReference>
<dbReference type="PANTHER" id="PTHR24412">
    <property type="entry name" value="KELCH PROTEIN"/>
    <property type="match status" value="1"/>
</dbReference>
<name>A0AAD8EAP3_DIPPU</name>
<feature type="domain" description="BTB" evidence="8">
    <location>
        <begin position="66"/>
        <end position="135"/>
    </location>
</feature>
<dbReference type="InterPro" id="IPR000210">
    <property type="entry name" value="BTB/POZ_dom"/>
</dbReference>
<protein>
    <recommendedName>
        <fullName evidence="2">Kelch-like protein diablo</fullName>
    </recommendedName>
</protein>
<evidence type="ECO:0000313" key="10">
    <source>
        <dbReference type="Proteomes" id="UP001233999"/>
    </source>
</evidence>
<dbReference type="PRINTS" id="PR00501">
    <property type="entry name" value="KELCHREPEAT"/>
</dbReference>
<dbReference type="InterPro" id="IPR017096">
    <property type="entry name" value="BTB-kelch_protein"/>
</dbReference>
<reference evidence="9" key="1">
    <citation type="journal article" date="2023" name="IScience">
        <title>Live-bearing cockroach genome reveals convergent evolutionary mechanisms linked to viviparity in insects and beyond.</title>
        <authorList>
            <person name="Fouks B."/>
            <person name="Harrison M.C."/>
            <person name="Mikhailova A.A."/>
            <person name="Marchal E."/>
            <person name="English S."/>
            <person name="Carruthers M."/>
            <person name="Jennings E.C."/>
            <person name="Chiamaka E.L."/>
            <person name="Frigard R.A."/>
            <person name="Pippel M."/>
            <person name="Attardo G.M."/>
            <person name="Benoit J.B."/>
            <person name="Bornberg-Bauer E."/>
            <person name="Tobe S.S."/>
        </authorList>
    </citation>
    <scope>NUCLEOTIDE SEQUENCE</scope>
    <source>
        <strain evidence="9">Stay&amp;Tobe</strain>
    </source>
</reference>
<accession>A0AAD8EAP3</accession>
<evidence type="ECO:0000313" key="9">
    <source>
        <dbReference type="EMBL" id="KAJ9583525.1"/>
    </source>
</evidence>
<dbReference type="Gene3D" id="1.25.40.420">
    <property type="match status" value="1"/>
</dbReference>
<comment type="caution">
    <text evidence="9">The sequence shown here is derived from an EMBL/GenBank/DDBJ whole genome shotgun (WGS) entry which is preliminary data.</text>
</comment>
<reference evidence="9" key="2">
    <citation type="submission" date="2023-05" db="EMBL/GenBank/DDBJ databases">
        <authorList>
            <person name="Fouks B."/>
        </authorList>
    </citation>
    <scope>NUCLEOTIDE SEQUENCE</scope>
    <source>
        <strain evidence="9">Stay&amp;Tobe</strain>
        <tissue evidence="9">Testes</tissue>
    </source>
</reference>
<feature type="non-terminal residue" evidence="9">
    <location>
        <position position="1"/>
    </location>
</feature>
<dbReference type="InterPro" id="IPR011333">
    <property type="entry name" value="SKP1/BTB/POZ_sf"/>
</dbReference>
<dbReference type="SMART" id="SM00875">
    <property type="entry name" value="BACK"/>
    <property type="match status" value="1"/>
</dbReference>
<dbReference type="CDD" id="cd18450">
    <property type="entry name" value="BACK_KLHL10"/>
    <property type="match status" value="1"/>
</dbReference>
<comment type="function">
    <text evidence="7">Probable substrate-specific adapter of an E3 ubiquitin-protein ligase complex which mediates the ubiquitination and subsequent proteasomal degradation of target proteins. May have a role in synapse differentiation and growth.</text>
</comment>
<gene>
    <name evidence="9" type="ORF">L9F63_022143</name>
</gene>
<dbReference type="PIRSF" id="PIRSF037037">
    <property type="entry name" value="Kelch-like_protein_gigaxonin"/>
    <property type="match status" value="1"/>
</dbReference>
<keyword evidence="6" id="KW-0009">Actin-binding</keyword>
<dbReference type="PROSITE" id="PS50097">
    <property type="entry name" value="BTB"/>
    <property type="match status" value="1"/>
</dbReference>
<dbReference type="Pfam" id="PF07707">
    <property type="entry name" value="BACK"/>
    <property type="match status" value="1"/>
</dbReference>
<dbReference type="Proteomes" id="UP001233999">
    <property type="component" value="Unassembled WGS sequence"/>
</dbReference>
<keyword evidence="10" id="KW-1185">Reference proteome</keyword>
<dbReference type="SMART" id="SM00225">
    <property type="entry name" value="BTB"/>
    <property type="match status" value="1"/>
</dbReference>
<dbReference type="SUPFAM" id="SSF54695">
    <property type="entry name" value="POZ domain"/>
    <property type="match status" value="1"/>
</dbReference>
<dbReference type="GO" id="GO:0003779">
    <property type="term" value="F:actin binding"/>
    <property type="evidence" value="ECO:0007669"/>
    <property type="project" value="UniProtKB-KW"/>
</dbReference>
<dbReference type="Pfam" id="PF00651">
    <property type="entry name" value="BTB"/>
    <property type="match status" value="1"/>
</dbReference>
<dbReference type="Gene3D" id="3.30.710.10">
    <property type="entry name" value="Potassium Channel Kv1.1, Chain A"/>
    <property type="match status" value="1"/>
</dbReference>
<evidence type="ECO:0000256" key="2">
    <source>
        <dbReference type="ARBA" id="ARBA00013699"/>
    </source>
</evidence>
<proteinExistence type="predicted"/>
<evidence type="ECO:0000256" key="3">
    <source>
        <dbReference type="ARBA" id="ARBA00022441"/>
    </source>
</evidence>
<dbReference type="AlphaFoldDB" id="A0AAD8EAP3"/>
<evidence type="ECO:0000256" key="6">
    <source>
        <dbReference type="ARBA" id="ARBA00023203"/>
    </source>
</evidence>
<evidence type="ECO:0000256" key="1">
    <source>
        <dbReference type="ARBA" id="ARBA00004906"/>
    </source>
</evidence>
<dbReference type="FunFam" id="1.25.40.420:FF:000001">
    <property type="entry name" value="Kelch-like family member 12"/>
    <property type="match status" value="1"/>
</dbReference>
<evidence type="ECO:0000256" key="7">
    <source>
        <dbReference type="ARBA" id="ARBA00043912"/>
    </source>
</evidence>
<comment type="pathway">
    <text evidence="1">Protein modification; protein ubiquitination.</text>
</comment>
<dbReference type="InterPro" id="IPR006652">
    <property type="entry name" value="Kelch_1"/>
</dbReference>
<organism evidence="9 10">
    <name type="scientific">Diploptera punctata</name>
    <name type="common">Pacific beetle cockroach</name>
    <dbReference type="NCBI Taxonomy" id="6984"/>
    <lineage>
        <taxon>Eukaryota</taxon>
        <taxon>Metazoa</taxon>
        <taxon>Ecdysozoa</taxon>
        <taxon>Arthropoda</taxon>
        <taxon>Hexapoda</taxon>
        <taxon>Insecta</taxon>
        <taxon>Pterygota</taxon>
        <taxon>Neoptera</taxon>
        <taxon>Polyneoptera</taxon>
        <taxon>Dictyoptera</taxon>
        <taxon>Blattodea</taxon>
        <taxon>Blaberoidea</taxon>
        <taxon>Blaberidae</taxon>
        <taxon>Diplopterinae</taxon>
        <taxon>Diploptera</taxon>
    </lineage>
</organism>
<dbReference type="InterPro" id="IPR011705">
    <property type="entry name" value="BACK"/>
</dbReference>
<evidence type="ECO:0000259" key="8">
    <source>
        <dbReference type="PROSITE" id="PS50097"/>
    </source>
</evidence>
<evidence type="ECO:0000256" key="5">
    <source>
        <dbReference type="ARBA" id="ARBA00022786"/>
    </source>
</evidence>
<keyword evidence="5" id="KW-0833">Ubl conjugation pathway</keyword>
<dbReference type="SMART" id="SM00612">
    <property type="entry name" value="Kelch"/>
    <property type="match status" value="4"/>
</dbReference>
<sequence>MEVAMKMRKISHSKPIRSSLSSTRVVKPIKKKPYIKLRKCVCPLTEYGMIEFPAVWNEFRIHEQLCDGIIHSNDGKTMNIHRVLLSAVSPYFKTLFINSLNGGKPENKEVNVDIKGHILELILDYAYTGQCNVSSHNVEELLPIADQYEVLGVVRQCCHYLLEKLQPENCLGIFKFARNYFCHDLEERGRRYIRHNFKKILHQSSEFKELSAEELETILRDDELNVRNEETVFEAIMKWTEADLPNRKKYLKILIHCARYGLMSFKFFTDVVMNNKLIRENPELHDSLYPASLFLAHLDSKQEPELDLNDPIARPRIPYEILFAIGGWSAGSPTNFVETYDTRADRWYLSVNTDFTPRAYHGMCVLDNLIYMIGGFDGNEHFNTVRCYNPITREWKEQACMYNSRCYVSVCTLGGKIYALGGYNGRTRMSSGERYTPSDNQWEVIPSMQCQRSDASAAALNNKIYIVGGFNGQEVLSSAEMFDPETNQWSYIYSMKSARSGVSLVAYRNCLYALGGFNGLTRLNT</sequence>
<keyword evidence="3" id="KW-0880">Kelch repeat</keyword>
<keyword evidence="4" id="KW-0677">Repeat</keyword>